<dbReference type="Proteomes" id="UP000269396">
    <property type="component" value="Unassembled WGS sequence"/>
</dbReference>
<keyword evidence="2" id="KW-1185">Reference proteome</keyword>
<protein>
    <submittedName>
        <fullName evidence="1">Uncharacterized protein</fullName>
    </submittedName>
</protein>
<name>A0A183P448_9TREM</name>
<accession>A0A183P448</accession>
<sequence length="282" mass="32440">MTRCRAEQRSRKGKLIKVRNLSIVRAVARTMEDYLCTSEELVVVKMEAACVPVDFSVVNILTGNFSPIARLHNNDSKMILKVISDLSNKTDKLTAFIKSSSMDVKDRNSDSIDTTSFAFPLETPEEMRTHEAALDEHRFCDQFMCSRFRSATCPEKEITLAIKVERQAFLHDAKDRVNKCAWRFKERSSDGTCRRGTDFPQSTKGLLKMVNKTTVHMLTVHNDRIFYMDPGESVTTSVVYSEANRHILDRKEHIPNAQLNRHIMELRRRRTTDYGNPNFLLS</sequence>
<proteinExistence type="predicted"/>
<organism evidence="1 2">
    <name type="scientific">Schistosoma mattheei</name>
    <dbReference type="NCBI Taxonomy" id="31246"/>
    <lineage>
        <taxon>Eukaryota</taxon>
        <taxon>Metazoa</taxon>
        <taxon>Spiralia</taxon>
        <taxon>Lophotrochozoa</taxon>
        <taxon>Platyhelminthes</taxon>
        <taxon>Trematoda</taxon>
        <taxon>Digenea</taxon>
        <taxon>Strigeidida</taxon>
        <taxon>Schistosomatoidea</taxon>
        <taxon>Schistosomatidae</taxon>
        <taxon>Schistosoma</taxon>
    </lineage>
</organism>
<reference evidence="1 2" key="1">
    <citation type="submission" date="2018-11" db="EMBL/GenBank/DDBJ databases">
        <authorList>
            <consortium name="Pathogen Informatics"/>
        </authorList>
    </citation>
    <scope>NUCLEOTIDE SEQUENCE [LARGE SCALE GENOMIC DNA]</scope>
    <source>
        <strain>Denwood</strain>
        <strain evidence="2">Zambia</strain>
    </source>
</reference>
<evidence type="ECO:0000313" key="1">
    <source>
        <dbReference type="EMBL" id="VDP48283.1"/>
    </source>
</evidence>
<dbReference type="AlphaFoldDB" id="A0A183P448"/>
<gene>
    <name evidence="1" type="ORF">SMTD_LOCUS9134</name>
</gene>
<evidence type="ECO:0000313" key="2">
    <source>
        <dbReference type="Proteomes" id="UP000269396"/>
    </source>
</evidence>
<dbReference type="EMBL" id="UZAL01029449">
    <property type="protein sequence ID" value="VDP48283.1"/>
    <property type="molecule type" value="Genomic_DNA"/>
</dbReference>